<dbReference type="Gene3D" id="3.40.395.10">
    <property type="entry name" value="Adenoviral Proteinase, Chain A"/>
    <property type="match status" value="1"/>
</dbReference>
<evidence type="ECO:0000313" key="2">
    <source>
        <dbReference type="EMBL" id="RAW24343.1"/>
    </source>
</evidence>
<evidence type="ECO:0000256" key="1">
    <source>
        <dbReference type="SAM" id="MobiDB-lite"/>
    </source>
</evidence>
<dbReference type="EMBL" id="MJFZ01000900">
    <property type="protein sequence ID" value="RAW24343.1"/>
    <property type="molecule type" value="Genomic_DNA"/>
</dbReference>
<evidence type="ECO:0008006" key="4">
    <source>
        <dbReference type="Google" id="ProtNLM"/>
    </source>
</evidence>
<feature type="region of interest" description="Disordered" evidence="1">
    <location>
        <begin position="1"/>
        <end position="76"/>
    </location>
</feature>
<evidence type="ECO:0000313" key="3">
    <source>
        <dbReference type="Proteomes" id="UP000251314"/>
    </source>
</evidence>
<dbReference type="AlphaFoldDB" id="A0A329RHW0"/>
<dbReference type="InterPro" id="IPR052579">
    <property type="entry name" value="Zinc_finger_SWIM"/>
</dbReference>
<dbReference type="PANTHER" id="PTHR31569:SF4">
    <property type="entry name" value="SWIM-TYPE DOMAIN-CONTAINING PROTEIN"/>
    <property type="match status" value="1"/>
</dbReference>
<sequence length="417" mass="46800">MPHDLRVKALVRPPRQHESSAGSDASEYAASAVSSDEEWMDSSAEVSSTTSSGTSQSKQDRSEGFDHPRNVQGDEQDGKQLEVAAPRLQHSEFESWEDLDMYLAEYMKDTYQSFRVRANNTVTSRNNKIRSSGFNQTLLPAERENYGKTFICTHSGKYKPRGKGKRKRLQSRAMECGAQINACVHVEDESVPTFVLRIATARLVHNHHLNKHTFNQYQHNRNALEPEVVTTVNELRKAGAKRMRILKYIHDNSACNPSNQDVHNLAHVLDLTAKACLTYETMHLVLTKRFGADPNVVIFDAETLGVVVDGNILADKQTIRSNLAGKVAIYDSSSSTYLTCVRSVAQTLITLLPEGARPSPRVQTYESGLGVQVDSYNCGVYVLLAFEMFCGAEPLGHLDKKSLQCLRYRYLYMWMQA</sequence>
<dbReference type="PANTHER" id="PTHR31569">
    <property type="entry name" value="SWIM-TYPE DOMAIN-CONTAINING PROTEIN"/>
    <property type="match status" value="1"/>
</dbReference>
<name>A0A329RHW0_9STRA</name>
<feature type="compositionally biased region" description="Low complexity" evidence="1">
    <location>
        <begin position="42"/>
        <end position="57"/>
    </location>
</feature>
<proteinExistence type="predicted"/>
<accession>A0A329RHW0</accession>
<protein>
    <recommendedName>
        <fullName evidence="4">Ubiquitin-like protease family profile domain-containing protein</fullName>
    </recommendedName>
</protein>
<organism evidence="2 3">
    <name type="scientific">Phytophthora cactorum</name>
    <dbReference type="NCBI Taxonomy" id="29920"/>
    <lineage>
        <taxon>Eukaryota</taxon>
        <taxon>Sar</taxon>
        <taxon>Stramenopiles</taxon>
        <taxon>Oomycota</taxon>
        <taxon>Peronosporomycetes</taxon>
        <taxon>Peronosporales</taxon>
        <taxon>Peronosporaceae</taxon>
        <taxon>Phytophthora</taxon>
    </lineage>
</organism>
<dbReference type="VEuPathDB" id="FungiDB:PC110_g19229"/>
<dbReference type="STRING" id="29920.A0A329RHW0"/>
<keyword evidence="3" id="KW-1185">Reference proteome</keyword>
<feature type="compositionally biased region" description="Basic and acidic residues" evidence="1">
    <location>
        <begin position="58"/>
        <end position="69"/>
    </location>
</feature>
<reference evidence="2 3" key="1">
    <citation type="submission" date="2018-01" db="EMBL/GenBank/DDBJ databases">
        <title>Draft genome of the strawberry crown rot pathogen Phytophthora cactorum.</title>
        <authorList>
            <person name="Armitage A.D."/>
            <person name="Lysoe E."/>
            <person name="Nellist C.F."/>
            <person name="Harrison R.J."/>
            <person name="Brurberg M.B."/>
        </authorList>
    </citation>
    <scope>NUCLEOTIDE SEQUENCE [LARGE SCALE GENOMIC DNA]</scope>
    <source>
        <strain evidence="2 3">10300</strain>
    </source>
</reference>
<dbReference type="Proteomes" id="UP000251314">
    <property type="component" value="Unassembled WGS sequence"/>
</dbReference>
<dbReference type="OrthoDB" id="115385at2759"/>
<gene>
    <name evidence="2" type="ORF">PC110_g19229</name>
</gene>
<comment type="caution">
    <text evidence="2">The sequence shown here is derived from an EMBL/GenBank/DDBJ whole genome shotgun (WGS) entry which is preliminary data.</text>
</comment>